<dbReference type="Pfam" id="PF21834">
    <property type="entry name" value="DUF6894"/>
    <property type="match status" value="1"/>
</dbReference>
<organism evidence="2 3">
    <name type="scientific">Methylobacterium durans</name>
    <dbReference type="NCBI Taxonomy" id="2202825"/>
    <lineage>
        <taxon>Bacteria</taxon>
        <taxon>Pseudomonadati</taxon>
        <taxon>Pseudomonadota</taxon>
        <taxon>Alphaproteobacteria</taxon>
        <taxon>Hyphomicrobiales</taxon>
        <taxon>Methylobacteriaceae</taxon>
        <taxon>Methylobacterium</taxon>
    </lineage>
</organism>
<dbReference type="OrthoDB" id="7995796at2"/>
<dbReference type="AlphaFoldDB" id="A0A2U8W6U3"/>
<sequence>MALYFFEVADPEFSIRDFDGTECTDGNAALEEALRTLCEVAADQPEKYNGRPLRIDVLDDSQRNVFSCEIQLTTTVHALNRLRSAA</sequence>
<proteinExistence type="predicted"/>
<name>A0A2U8W6U3_9HYPH</name>
<gene>
    <name evidence="2" type="ORF">DK389_16485</name>
</gene>
<dbReference type="Proteomes" id="UP000245926">
    <property type="component" value="Chromosome"/>
</dbReference>
<protein>
    <recommendedName>
        <fullName evidence="1">DUF6894 domain-containing protein</fullName>
    </recommendedName>
</protein>
<evidence type="ECO:0000259" key="1">
    <source>
        <dbReference type="Pfam" id="PF21834"/>
    </source>
</evidence>
<dbReference type="KEGG" id="mets:DK389_16485"/>
<reference evidence="3" key="1">
    <citation type="submission" date="2018-05" db="EMBL/GenBank/DDBJ databases">
        <title>Complete Genome Sequence of Methylobacterium sp. 17SD2-17.</title>
        <authorList>
            <person name="Srinivasan S."/>
        </authorList>
    </citation>
    <scope>NUCLEOTIDE SEQUENCE [LARGE SCALE GENOMIC DNA]</scope>
    <source>
        <strain evidence="3">17SD2-17</strain>
    </source>
</reference>
<evidence type="ECO:0000313" key="3">
    <source>
        <dbReference type="Proteomes" id="UP000245926"/>
    </source>
</evidence>
<dbReference type="EMBL" id="CP029550">
    <property type="protein sequence ID" value="AWN41803.1"/>
    <property type="molecule type" value="Genomic_DNA"/>
</dbReference>
<evidence type="ECO:0000313" key="2">
    <source>
        <dbReference type="EMBL" id="AWN41803.1"/>
    </source>
</evidence>
<dbReference type="InterPro" id="IPR054189">
    <property type="entry name" value="DUF6894"/>
</dbReference>
<accession>A0A2U8W6U3</accession>
<keyword evidence="3" id="KW-1185">Reference proteome</keyword>
<feature type="domain" description="DUF6894" evidence="1">
    <location>
        <begin position="3"/>
        <end position="70"/>
    </location>
</feature>
<dbReference type="RefSeq" id="WP_109891158.1">
    <property type="nucleotide sequence ID" value="NZ_CP029550.1"/>
</dbReference>